<evidence type="ECO:0008006" key="4">
    <source>
        <dbReference type="Google" id="ProtNLM"/>
    </source>
</evidence>
<comment type="similarity">
    <text evidence="2">Belongs to the ustYa family.</text>
</comment>
<evidence type="ECO:0000256" key="2">
    <source>
        <dbReference type="ARBA" id="ARBA00035112"/>
    </source>
</evidence>
<gene>
    <name evidence="3" type="ORF">BDV23DRAFT_152865</name>
</gene>
<dbReference type="PANTHER" id="PTHR33365">
    <property type="entry name" value="YALI0B05434P"/>
    <property type="match status" value="1"/>
</dbReference>
<proteinExistence type="inferred from homology"/>
<reference evidence="3" key="1">
    <citation type="submission" date="2019-04" db="EMBL/GenBank/DDBJ databases">
        <title>Friends and foes A comparative genomics studyof 23 Aspergillus species from section Flavi.</title>
        <authorList>
            <consortium name="DOE Joint Genome Institute"/>
            <person name="Kjaerbolling I."/>
            <person name="Vesth T."/>
            <person name="Frisvad J.C."/>
            <person name="Nybo J.L."/>
            <person name="Theobald S."/>
            <person name="Kildgaard S."/>
            <person name="Isbrandt T."/>
            <person name="Kuo A."/>
            <person name="Sato A."/>
            <person name="Lyhne E.K."/>
            <person name="Kogle M.E."/>
            <person name="Wiebenga A."/>
            <person name="Kun R.S."/>
            <person name="Lubbers R.J."/>
            <person name="Makela M.R."/>
            <person name="Barry K."/>
            <person name="Chovatia M."/>
            <person name="Clum A."/>
            <person name="Daum C."/>
            <person name="Haridas S."/>
            <person name="He G."/>
            <person name="LaButti K."/>
            <person name="Lipzen A."/>
            <person name="Mondo S."/>
            <person name="Riley R."/>
            <person name="Salamov A."/>
            <person name="Simmons B.A."/>
            <person name="Magnuson J.K."/>
            <person name="Henrissat B."/>
            <person name="Mortensen U.H."/>
            <person name="Larsen T.O."/>
            <person name="Devries R.P."/>
            <person name="Grigoriev I.V."/>
            <person name="Machida M."/>
            <person name="Baker S.E."/>
            <person name="Andersen M.R."/>
        </authorList>
    </citation>
    <scope>NUCLEOTIDE SEQUENCE [LARGE SCALE GENOMIC DNA]</scope>
    <source>
        <strain evidence="3">IBT 14317</strain>
    </source>
</reference>
<evidence type="ECO:0000256" key="1">
    <source>
        <dbReference type="ARBA" id="ARBA00004685"/>
    </source>
</evidence>
<dbReference type="InterPro" id="IPR021765">
    <property type="entry name" value="UstYa-like"/>
</dbReference>
<dbReference type="Proteomes" id="UP000326877">
    <property type="component" value="Unassembled WGS sequence"/>
</dbReference>
<dbReference type="GO" id="GO:0043386">
    <property type="term" value="P:mycotoxin biosynthetic process"/>
    <property type="evidence" value="ECO:0007669"/>
    <property type="project" value="InterPro"/>
</dbReference>
<protein>
    <recommendedName>
        <fullName evidence="4">Tat pathway signal sequence</fullName>
    </recommendedName>
</protein>
<comment type="pathway">
    <text evidence="1">Mycotoxin biosynthesis.</text>
</comment>
<accession>A0A5N7CC67</accession>
<dbReference type="AlphaFoldDB" id="A0A5N7CC67"/>
<dbReference type="Pfam" id="PF11807">
    <property type="entry name" value="UstYa"/>
    <property type="match status" value="1"/>
</dbReference>
<organism evidence="3">
    <name type="scientific">Petromyces alliaceus</name>
    <name type="common">Aspergillus alliaceus</name>
    <dbReference type="NCBI Taxonomy" id="209559"/>
    <lineage>
        <taxon>Eukaryota</taxon>
        <taxon>Fungi</taxon>
        <taxon>Dikarya</taxon>
        <taxon>Ascomycota</taxon>
        <taxon>Pezizomycotina</taxon>
        <taxon>Eurotiomycetes</taxon>
        <taxon>Eurotiomycetidae</taxon>
        <taxon>Eurotiales</taxon>
        <taxon>Aspergillaceae</taxon>
        <taxon>Aspergillus</taxon>
        <taxon>Aspergillus subgen. Circumdati</taxon>
    </lineage>
</organism>
<sequence>MTPFEGPPSPEIDALWHNLSSVGIYEITLEENSRLLWPTDETPGTDGQYYIQIEVFHQLHCLNFLRQQIYHVLDHDFPESHDKHVRHCIDYLRQVLMCHGDVHPITMYRKQGIHRNFWPNFTIPHTCRNWDRLTDWAAKRNTSIHE</sequence>
<dbReference type="EMBL" id="ML735243">
    <property type="protein sequence ID" value="KAE8391725.1"/>
    <property type="molecule type" value="Genomic_DNA"/>
</dbReference>
<dbReference type="PANTHER" id="PTHR33365:SF4">
    <property type="entry name" value="CYCLOCHLOROTINE BIOSYNTHESIS PROTEIN O"/>
    <property type="match status" value="1"/>
</dbReference>
<name>A0A5N7CC67_PETAA</name>
<evidence type="ECO:0000313" key="3">
    <source>
        <dbReference type="EMBL" id="KAE8391725.1"/>
    </source>
</evidence>
<dbReference type="OrthoDB" id="3687641at2759"/>